<dbReference type="RefSeq" id="WP_213890657.1">
    <property type="nucleotide sequence ID" value="NZ_JAGFNU010000013.1"/>
</dbReference>
<name>A0ABV5JI11_9RHOB</name>
<reference evidence="1 2" key="1">
    <citation type="submission" date="2024-09" db="EMBL/GenBank/DDBJ databases">
        <authorList>
            <person name="Sun Q."/>
            <person name="Mori K."/>
        </authorList>
    </citation>
    <scope>NUCLEOTIDE SEQUENCE [LARGE SCALE GENOMIC DNA]</scope>
    <source>
        <strain evidence="1 2">CECT 8726</strain>
    </source>
</reference>
<dbReference type="Proteomes" id="UP001589683">
    <property type="component" value="Unassembled WGS sequence"/>
</dbReference>
<comment type="caution">
    <text evidence="1">The sequence shown here is derived from an EMBL/GenBank/DDBJ whole genome shotgun (WGS) entry which is preliminary data.</text>
</comment>
<protein>
    <recommendedName>
        <fullName evidence="3">Porin family protein</fullName>
    </recommendedName>
</protein>
<gene>
    <name evidence="1" type="ORF">ACFFUT_13290</name>
</gene>
<keyword evidence="2" id="KW-1185">Reference proteome</keyword>
<organism evidence="1 2">
    <name type="scientific">Pseudohalocynthiibacter aestuariivivens</name>
    <dbReference type="NCBI Taxonomy" id="1591409"/>
    <lineage>
        <taxon>Bacteria</taxon>
        <taxon>Pseudomonadati</taxon>
        <taxon>Pseudomonadota</taxon>
        <taxon>Alphaproteobacteria</taxon>
        <taxon>Rhodobacterales</taxon>
        <taxon>Paracoccaceae</taxon>
        <taxon>Pseudohalocynthiibacter</taxon>
    </lineage>
</organism>
<evidence type="ECO:0000313" key="1">
    <source>
        <dbReference type="EMBL" id="MFB9232760.1"/>
    </source>
</evidence>
<sequence>MTRFIVFVLSIIIPFPAFSGAWPREHGTVYVAFSETFTVNSVGVPRSFLSLYAEYGLSPQLTLGFDGFRSGSGESSETFLFLSFPLHTNNPRNHYALTFALGEHADLTGAPAPALRIGLNWGRNIGSSWLAINNFATFRKASDTPLLKLDATWGYHFSNHIDLMLNLRAETYDGATNKIEIAPGLTWQTGVGNRIEVGLSIGAAEHREYGLKIGIVREF</sequence>
<evidence type="ECO:0000313" key="2">
    <source>
        <dbReference type="Proteomes" id="UP001589683"/>
    </source>
</evidence>
<evidence type="ECO:0008006" key="3">
    <source>
        <dbReference type="Google" id="ProtNLM"/>
    </source>
</evidence>
<dbReference type="EMBL" id="JBHMEA010000043">
    <property type="protein sequence ID" value="MFB9232760.1"/>
    <property type="molecule type" value="Genomic_DNA"/>
</dbReference>
<proteinExistence type="predicted"/>
<accession>A0ABV5JI11</accession>